<comment type="caution">
    <text evidence="2">The sequence shown here is derived from an EMBL/GenBank/DDBJ whole genome shotgun (WGS) entry which is preliminary data.</text>
</comment>
<dbReference type="AlphaFoldDB" id="A0A918DSG7"/>
<protein>
    <submittedName>
        <fullName evidence="2">MarR family transcriptional regulator</fullName>
    </submittedName>
</protein>
<organism evidence="2 3">
    <name type="scientific">Marinobacterium nitratireducens</name>
    <dbReference type="NCBI Taxonomy" id="518897"/>
    <lineage>
        <taxon>Bacteria</taxon>
        <taxon>Pseudomonadati</taxon>
        <taxon>Pseudomonadota</taxon>
        <taxon>Gammaproteobacteria</taxon>
        <taxon>Oceanospirillales</taxon>
        <taxon>Oceanospirillaceae</taxon>
        <taxon>Marinobacterium</taxon>
    </lineage>
</organism>
<dbReference type="GO" id="GO:0006950">
    <property type="term" value="P:response to stress"/>
    <property type="evidence" value="ECO:0007669"/>
    <property type="project" value="TreeGrafter"/>
</dbReference>
<dbReference type="PROSITE" id="PS50995">
    <property type="entry name" value="HTH_MARR_2"/>
    <property type="match status" value="1"/>
</dbReference>
<dbReference type="RefSeq" id="WP_188860127.1">
    <property type="nucleotide sequence ID" value="NZ_BMLT01000004.1"/>
</dbReference>
<dbReference type="InterPro" id="IPR039422">
    <property type="entry name" value="MarR/SlyA-like"/>
</dbReference>
<dbReference type="Gene3D" id="1.10.10.10">
    <property type="entry name" value="Winged helix-like DNA-binding domain superfamily/Winged helix DNA-binding domain"/>
    <property type="match status" value="1"/>
</dbReference>
<keyword evidence="3" id="KW-1185">Reference proteome</keyword>
<evidence type="ECO:0000259" key="1">
    <source>
        <dbReference type="PROSITE" id="PS50995"/>
    </source>
</evidence>
<dbReference type="Pfam" id="PF01047">
    <property type="entry name" value="MarR"/>
    <property type="match status" value="1"/>
</dbReference>
<evidence type="ECO:0000313" key="3">
    <source>
        <dbReference type="Proteomes" id="UP000599578"/>
    </source>
</evidence>
<sequence length="149" mass="16617">MQNDIPIGEALHRLLHAYRRAMRQSYRAAGIELAVSHIRSLKVIRHHQQRLLQPCTAQAIAADIERDKAQIARVVRDLLEKALIEKRPNPEDGRSQILQLTSAGEAMLERIGNAEHQASLRMAQGLSPDELTAFIRLASAMTDNLSPAT</sequence>
<dbReference type="GO" id="GO:0003700">
    <property type="term" value="F:DNA-binding transcription factor activity"/>
    <property type="evidence" value="ECO:0007669"/>
    <property type="project" value="InterPro"/>
</dbReference>
<feature type="domain" description="HTH marR-type" evidence="1">
    <location>
        <begin position="4"/>
        <end position="143"/>
    </location>
</feature>
<dbReference type="SUPFAM" id="SSF46785">
    <property type="entry name" value="Winged helix' DNA-binding domain"/>
    <property type="match status" value="1"/>
</dbReference>
<dbReference type="EMBL" id="BMLT01000004">
    <property type="protein sequence ID" value="GGO80294.1"/>
    <property type="molecule type" value="Genomic_DNA"/>
</dbReference>
<reference evidence="2 3" key="1">
    <citation type="journal article" date="2014" name="Int. J. Syst. Evol. Microbiol.">
        <title>Complete genome sequence of Corynebacterium casei LMG S-19264T (=DSM 44701T), isolated from a smear-ripened cheese.</title>
        <authorList>
            <consortium name="US DOE Joint Genome Institute (JGI-PGF)"/>
            <person name="Walter F."/>
            <person name="Albersmeier A."/>
            <person name="Kalinowski J."/>
            <person name="Ruckert C."/>
        </authorList>
    </citation>
    <scope>NUCLEOTIDE SEQUENCE [LARGE SCALE GENOMIC DNA]</scope>
    <source>
        <strain evidence="2 3">CGMCC 1.7286</strain>
    </source>
</reference>
<dbReference type="InterPro" id="IPR036388">
    <property type="entry name" value="WH-like_DNA-bd_sf"/>
</dbReference>
<dbReference type="PANTHER" id="PTHR33164:SF57">
    <property type="entry name" value="MARR-FAMILY TRANSCRIPTIONAL REGULATOR"/>
    <property type="match status" value="1"/>
</dbReference>
<dbReference type="Proteomes" id="UP000599578">
    <property type="component" value="Unassembled WGS sequence"/>
</dbReference>
<dbReference type="InterPro" id="IPR000835">
    <property type="entry name" value="HTH_MarR-typ"/>
</dbReference>
<proteinExistence type="predicted"/>
<accession>A0A918DSG7</accession>
<dbReference type="SMART" id="SM00347">
    <property type="entry name" value="HTH_MARR"/>
    <property type="match status" value="1"/>
</dbReference>
<evidence type="ECO:0000313" key="2">
    <source>
        <dbReference type="EMBL" id="GGO80294.1"/>
    </source>
</evidence>
<dbReference type="InterPro" id="IPR036390">
    <property type="entry name" value="WH_DNA-bd_sf"/>
</dbReference>
<dbReference type="PANTHER" id="PTHR33164">
    <property type="entry name" value="TRANSCRIPTIONAL REGULATOR, MARR FAMILY"/>
    <property type="match status" value="1"/>
</dbReference>
<gene>
    <name evidence="2" type="ORF">GCM10011348_16610</name>
</gene>
<name>A0A918DSG7_9GAMM</name>